<evidence type="ECO:0000256" key="1">
    <source>
        <dbReference type="SAM" id="MobiDB-lite"/>
    </source>
</evidence>
<dbReference type="AlphaFoldDB" id="A0A8J4V4E5"/>
<feature type="domain" description="Superoxide dismutase copper/zinc binding" evidence="2">
    <location>
        <begin position="130"/>
        <end position="244"/>
    </location>
</feature>
<dbReference type="Gene3D" id="2.60.40.200">
    <property type="entry name" value="Superoxide dismutase, copper/zinc binding domain"/>
    <property type="match status" value="1"/>
</dbReference>
<comment type="caution">
    <text evidence="3">The sequence shown here is derived from an EMBL/GenBank/DDBJ whole genome shotgun (WGS) entry which is preliminary data.</text>
</comment>
<dbReference type="Proteomes" id="UP000695562">
    <property type="component" value="Unassembled WGS sequence"/>
</dbReference>
<organism evidence="3 4">
    <name type="scientific">Polysphondylium violaceum</name>
    <dbReference type="NCBI Taxonomy" id="133409"/>
    <lineage>
        <taxon>Eukaryota</taxon>
        <taxon>Amoebozoa</taxon>
        <taxon>Evosea</taxon>
        <taxon>Eumycetozoa</taxon>
        <taxon>Dictyostelia</taxon>
        <taxon>Dictyosteliales</taxon>
        <taxon>Dictyosteliaceae</taxon>
        <taxon>Polysphondylium</taxon>
    </lineage>
</organism>
<feature type="region of interest" description="Disordered" evidence="1">
    <location>
        <begin position="1"/>
        <end position="20"/>
    </location>
</feature>
<dbReference type="GO" id="GO:0006801">
    <property type="term" value="P:superoxide metabolic process"/>
    <property type="evidence" value="ECO:0007669"/>
    <property type="project" value="InterPro"/>
</dbReference>
<dbReference type="SUPFAM" id="SSF55008">
    <property type="entry name" value="HMA, heavy metal-associated domain"/>
    <property type="match status" value="1"/>
</dbReference>
<dbReference type="GO" id="GO:0005507">
    <property type="term" value="F:copper ion binding"/>
    <property type="evidence" value="ECO:0007669"/>
    <property type="project" value="InterPro"/>
</dbReference>
<dbReference type="InterPro" id="IPR036163">
    <property type="entry name" value="HMA_dom_sf"/>
</dbReference>
<name>A0A8J4V4E5_9MYCE</name>
<accession>A0A8J4V4E5</accession>
<reference evidence="3" key="1">
    <citation type="submission" date="2020-01" db="EMBL/GenBank/DDBJ databases">
        <title>Development of genomics and gene disruption for Polysphondylium violaceum indicates a role for the polyketide synthase stlB in stalk morphogenesis.</title>
        <authorList>
            <person name="Narita B."/>
            <person name="Kawabe Y."/>
            <person name="Kin K."/>
            <person name="Saito T."/>
            <person name="Gibbs R."/>
            <person name="Kuspa A."/>
            <person name="Muzny D."/>
            <person name="Queller D."/>
            <person name="Richards S."/>
            <person name="Strassman J."/>
            <person name="Sucgang R."/>
            <person name="Worley K."/>
            <person name="Schaap P."/>
        </authorList>
    </citation>
    <scope>NUCLEOTIDE SEQUENCE</scope>
    <source>
        <strain evidence="3">QSvi11</strain>
    </source>
</reference>
<protein>
    <recommendedName>
        <fullName evidence="2">Superoxide dismutase copper/zinc binding domain-containing protein</fullName>
    </recommendedName>
</protein>
<dbReference type="PANTHER" id="PTHR10003">
    <property type="entry name" value="SUPEROXIDE DISMUTASE CU-ZN -RELATED"/>
    <property type="match status" value="1"/>
</dbReference>
<dbReference type="InterPro" id="IPR036423">
    <property type="entry name" value="SOD-like_Cu/Zn_dom_sf"/>
</dbReference>
<sequence length="274" mass="29565">MDTTNKSSSSSSSSSGKDYDQTPIRVELNVDISCNSCIESIKNVFKQLSNTSIIDKDFSLQRIIVKTTDLTLDILDCLKDAGRNPSISGVGSGDNDNSVSKTAAAVCAVGTIEGWEKGCGGAGGEGVHGVYGPIRILQTNQSNKTLFEGRITGLQQGKHSIVVHEFGDIEKGVNSVGNPYISFDNQSTPANKKILATSMVHQDGKAEFRVLSDKYDYWDLIGRSIVLHSHDDQDQLSKRLAVGIICRAAGVGQNLKKICPCDNQTDKRIDDPKL</sequence>
<keyword evidence="4" id="KW-1185">Reference proteome</keyword>
<dbReference type="OrthoDB" id="666972at2759"/>
<evidence type="ECO:0000313" key="3">
    <source>
        <dbReference type="EMBL" id="KAF2073457.1"/>
    </source>
</evidence>
<dbReference type="InterPro" id="IPR001424">
    <property type="entry name" value="SOD_Cu_Zn_dom"/>
</dbReference>
<proteinExistence type="predicted"/>
<dbReference type="Pfam" id="PF00080">
    <property type="entry name" value="Sod_Cu"/>
    <property type="match status" value="1"/>
</dbReference>
<dbReference type="SUPFAM" id="SSF49329">
    <property type="entry name" value="Cu,Zn superoxide dismutase-like"/>
    <property type="match status" value="1"/>
</dbReference>
<evidence type="ECO:0000313" key="4">
    <source>
        <dbReference type="Proteomes" id="UP000695562"/>
    </source>
</evidence>
<dbReference type="EMBL" id="AJWJ01000203">
    <property type="protein sequence ID" value="KAF2073457.1"/>
    <property type="molecule type" value="Genomic_DNA"/>
</dbReference>
<evidence type="ECO:0000259" key="2">
    <source>
        <dbReference type="Pfam" id="PF00080"/>
    </source>
</evidence>
<gene>
    <name evidence="3" type="ORF">CYY_005242</name>
</gene>
<dbReference type="Gene3D" id="3.30.70.100">
    <property type="match status" value="1"/>
</dbReference>
<dbReference type="InterPro" id="IPR024134">
    <property type="entry name" value="SOD_Cu/Zn_/chaperone"/>
</dbReference>